<proteinExistence type="inferred from homology"/>
<dbReference type="GeneID" id="19014318"/>
<comment type="subunit">
    <text evidence="3">Homodimer.</text>
</comment>
<evidence type="ECO:0000256" key="2">
    <source>
        <dbReference type="ARBA" id="ARBA00007837"/>
    </source>
</evidence>
<dbReference type="eggNOG" id="ENOG502QS3J">
    <property type="taxonomic scope" value="Eukaryota"/>
</dbReference>
<feature type="region of interest" description="Disordered" evidence="11">
    <location>
        <begin position="134"/>
        <end position="167"/>
    </location>
</feature>
<evidence type="ECO:0000313" key="15">
    <source>
        <dbReference type="Proteomes" id="UP000198341"/>
    </source>
</evidence>
<dbReference type="PANTHER" id="PTHR47453:SF1">
    <property type="entry name" value="PHOSPHOGLUCAN, WATER DIKINASE, CHLOROPLASTIC"/>
    <property type="match status" value="1"/>
</dbReference>
<feature type="compositionally biased region" description="Low complexity" evidence="11">
    <location>
        <begin position="355"/>
        <end position="374"/>
    </location>
</feature>
<keyword evidence="6" id="KW-0547">Nucleotide-binding</keyword>
<dbReference type="Gene3D" id="3.30.1490.20">
    <property type="entry name" value="ATP-grasp fold, A domain"/>
    <property type="match status" value="1"/>
</dbReference>
<evidence type="ECO:0000313" key="14">
    <source>
        <dbReference type="EMBL" id="CCO17565.1"/>
    </source>
</evidence>
<feature type="compositionally biased region" description="Basic and acidic residues" evidence="11">
    <location>
        <begin position="338"/>
        <end position="354"/>
    </location>
</feature>
<evidence type="ECO:0000256" key="1">
    <source>
        <dbReference type="ARBA" id="ARBA00001946"/>
    </source>
</evidence>
<keyword evidence="10" id="KW-0119">Carbohydrate metabolism</keyword>
<evidence type="ECO:0000256" key="5">
    <source>
        <dbReference type="ARBA" id="ARBA00022723"/>
    </source>
</evidence>
<keyword evidence="5" id="KW-0479">Metal-binding</keyword>
<evidence type="ECO:0000256" key="7">
    <source>
        <dbReference type="ARBA" id="ARBA00022777"/>
    </source>
</evidence>
<dbReference type="InterPro" id="IPR002192">
    <property type="entry name" value="PPDK_AMP/ATP-bd"/>
</dbReference>
<evidence type="ECO:0000259" key="13">
    <source>
        <dbReference type="Pfam" id="PF22973"/>
    </source>
</evidence>
<dbReference type="RefSeq" id="XP_007511444.1">
    <property type="nucleotide sequence ID" value="XM_007511382.1"/>
</dbReference>
<dbReference type="Gene3D" id="3.30.470.20">
    <property type="entry name" value="ATP-grasp fold, B domain"/>
    <property type="match status" value="1"/>
</dbReference>
<dbReference type="GO" id="GO:0046872">
    <property type="term" value="F:metal ion binding"/>
    <property type="evidence" value="ECO:0007669"/>
    <property type="project" value="UniProtKB-KW"/>
</dbReference>
<dbReference type="Pfam" id="PF01326">
    <property type="entry name" value="PPDK_N"/>
    <property type="match status" value="1"/>
</dbReference>
<name>K8EYJ1_9CHLO</name>
<dbReference type="KEGG" id="bpg:Bathy08g03390"/>
<keyword evidence="8" id="KW-0067">ATP-binding</keyword>
<evidence type="ECO:0000256" key="3">
    <source>
        <dbReference type="ARBA" id="ARBA00011738"/>
    </source>
</evidence>
<comment type="similarity">
    <text evidence="2">Belongs to the PEP-utilizing enzyme family.</text>
</comment>
<evidence type="ECO:0000256" key="8">
    <source>
        <dbReference type="ARBA" id="ARBA00022840"/>
    </source>
</evidence>
<dbReference type="SUPFAM" id="SSF56059">
    <property type="entry name" value="Glutathione synthetase ATP-binding domain-like"/>
    <property type="match status" value="1"/>
</dbReference>
<feature type="compositionally biased region" description="Pro residues" evidence="11">
    <location>
        <begin position="326"/>
        <end position="337"/>
    </location>
</feature>
<dbReference type="GO" id="GO:0016301">
    <property type="term" value="F:kinase activity"/>
    <property type="evidence" value="ECO:0007669"/>
    <property type="project" value="UniProtKB-KW"/>
</dbReference>
<evidence type="ECO:0000256" key="11">
    <source>
        <dbReference type="SAM" id="MobiDB-lite"/>
    </source>
</evidence>
<feature type="compositionally biased region" description="Gly residues" evidence="11">
    <location>
        <begin position="153"/>
        <end position="162"/>
    </location>
</feature>
<organism evidence="14 15">
    <name type="scientific">Bathycoccus prasinos</name>
    <dbReference type="NCBI Taxonomy" id="41875"/>
    <lineage>
        <taxon>Eukaryota</taxon>
        <taxon>Viridiplantae</taxon>
        <taxon>Chlorophyta</taxon>
        <taxon>Mamiellophyceae</taxon>
        <taxon>Mamiellales</taxon>
        <taxon>Bathycoccaceae</taxon>
        <taxon>Bathycoccus</taxon>
    </lineage>
</organism>
<feature type="domain" description="Pyruvate phosphate dikinase AMP/ATP-binding" evidence="12">
    <location>
        <begin position="1019"/>
        <end position="1339"/>
    </location>
</feature>
<protein>
    <submittedName>
        <fullName evidence="14">Uncharacterized protein</fullName>
    </submittedName>
</protein>
<keyword evidence="4" id="KW-0808">Transferase</keyword>
<evidence type="ECO:0000256" key="9">
    <source>
        <dbReference type="ARBA" id="ARBA00022842"/>
    </source>
</evidence>
<gene>
    <name evidence="14" type="ORF">Bathy08g03390</name>
</gene>
<dbReference type="Proteomes" id="UP000198341">
    <property type="component" value="Chromosome 8"/>
</dbReference>
<dbReference type="Pfam" id="PF22973">
    <property type="entry name" value="GWD1_pHisD"/>
    <property type="match status" value="1"/>
</dbReference>
<reference evidence="14 15" key="1">
    <citation type="submission" date="2011-10" db="EMBL/GenBank/DDBJ databases">
        <authorList>
            <person name="Genoscope - CEA"/>
        </authorList>
    </citation>
    <scope>NUCLEOTIDE SEQUENCE [LARGE SCALE GENOMIC DNA]</scope>
    <source>
        <strain evidence="14 15">RCC 1105</strain>
    </source>
</reference>
<dbReference type="EMBL" id="FO082271">
    <property type="protein sequence ID" value="CCO17565.1"/>
    <property type="molecule type" value="Genomic_DNA"/>
</dbReference>
<keyword evidence="7" id="KW-0418">Kinase</keyword>
<dbReference type="InterPro" id="IPR013815">
    <property type="entry name" value="ATP_grasp_subdomain_1"/>
</dbReference>
<comment type="cofactor">
    <cofactor evidence="1">
        <name>Mg(2+)</name>
        <dbReference type="ChEBI" id="CHEBI:18420"/>
    </cofactor>
</comment>
<sequence>MMISLPSFPAAFVRGGGGSREIVLRSSETDVGFVSSSSRVPLSSRCRLSLVCLRRRGEGERGSAPSLRRRRRGRITSFAVNAGTTPKSTTFDANDRYARTANPFYEANCERYVEKILVKVDENVVMKMKKNSEDGVLSRNDGSATTVAANGALPGGGDGGGDNTTPMKEERWEKIHLSTEDERTKGSMDVSVVKLSDAAFRVKVKLDCPSILNEQDALMHWGMIGEEDEDWKSPKHFVRSVPPNGREPDAQSEESKFLNGRDCFEHVFEFTNGYRGERMAMLIRSEDCETWLRDEGRRSHAILDFGRMAVDARGGGSQQRVAAAPAPNPVAPPPPPQRQEEDHHHRHREEDNNSHEQQQQQHNHNHNQQQSTNSNNGERVFAAVSNWVGDDVELSNNRKDRSSRDRNRWDTSNLPSFAAALVSNDQSASSWRQKLQSVEKLLCENDGNDMEDALAYSTIYLFWISVGAISCVEDGTHYRPNHHAGSAERMFGKIESIEGTDNMSTLAAIRRLHPRLPAFTAEFTQSVPLTRIRDIAHGKGDEHGKCREVRQEIKHTIQNKLHRCAGPEDLVASEKMLQKLTAPGTDYPKAFVDEFEIFYRELKEFFNASGVAERLEKLANQDGGSKSADAANAFLRAKANADDQNASLKSLLETLRLLHESRTEIVRSLESGNIQDMSARQQWRLAEISLEDYAFVLLSRCSNLLGAESEPPKQNYTSEEVSECLNALAVSFDTLHLSSKSEEMQRVAEDARKLAGESASFLGSNDGGLRVNAIAERAKRAAENFCDVLENLFTNRAHQLGPALGIDNYAVDIFTEGQIRASVVFQSAKLAGALSRASRNITGAQGWDCVVQSSEGDIVYPLRRVERLDPNYCRENITEPCILLCDSADGDEEVSTMGPNVMGIILSHALPHLSHLALRARQSAVPLVAVEEGALTETIRSFEGKNVLLRSKPGDVKIELTDAPVSGGASSSAPAVSTASATASTAATISIAADTSYANDPLSFAKLSESTLDFAVSVAGSKSAFCAKLEKLSSDSHSSPFAFSAPTGVAIPFGAMEVAAEEAGKTQYLQERLQILDSNVPEVDLEAARRELFALVENELRPSQEVYQKVLAGMGASANSKAFVRSSANVEDLAGMSAAGLYDSIPNVDLQSYDQFALAVSKVWASLYTARAVASRKAARVSQKDAKMCALVQVALKPECSFVLHTKHPLTESDQDMYAEMALGLGETLASGNVRGTPWRFDIAKATKEVTVKTFSSFGEMYIADDSNSDSSALQMKRVFCDDGNHWLTTDEKRRNDVVGAKLGGLGIYLESTLGNVPQDVEGCLLSDGTLCVVQARPQP</sequence>
<keyword evidence="9" id="KW-0460">Magnesium</keyword>
<evidence type="ECO:0000256" key="4">
    <source>
        <dbReference type="ARBA" id="ARBA00022679"/>
    </source>
</evidence>
<feature type="domain" description="Alpha-glucan water dikinase phosphohistidine-like" evidence="13">
    <location>
        <begin position="860"/>
        <end position="959"/>
    </location>
</feature>
<evidence type="ECO:0000259" key="12">
    <source>
        <dbReference type="Pfam" id="PF01326"/>
    </source>
</evidence>
<dbReference type="GO" id="GO:0005524">
    <property type="term" value="F:ATP binding"/>
    <property type="evidence" value="ECO:0007669"/>
    <property type="project" value="UniProtKB-KW"/>
</dbReference>
<evidence type="ECO:0000256" key="6">
    <source>
        <dbReference type="ARBA" id="ARBA00022741"/>
    </source>
</evidence>
<dbReference type="PANTHER" id="PTHR47453">
    <property type="entry name" value="PHOSPHOGLUCAN, WATER DIKINASE, CHLOROPLASTIC"/>
    <property type="match status" value="1"/>
</dbReference>
<dbReference type="OrthoDB" id="6123450at2759"/>
<feature type="region of interest" description="Disordered" evidence="11">
    <location>
        <begin position="313"/>
        <end position="374"/>
    </location>
</feature>
<dbReference type="InterPro" id="IPR054481">
    <property type="entry name" value="GWD1_pHisD"/>
</dbReference>
<accession>K8EYJ1</accession>
<keyword evidence="15" id="KW-1185">Reference proteome</keyword>
<evidence type="ECO:0000256" key="10">
    <source>
        <dbReference type="ARBA" id="ARBA00023277"/>
    </source>
</evidence>